<dbReference type="GO" id="GO:0009897">
    <property type="term" value="C:external side of plasma membrane"/>
    <property type="evidence" value="ECO:0007669"/>
    <property type="project" value="TreeGrafter"/>
</dbReference>
<keyword evidence="19" id="KW-1185">Reference proteome</keyword>
<evidence type="ECO:0000256" key="5">
    <source>
        <dbReference type="ARBA" id="ARBA00022692"/>
    </source>
</evidence>
<dbReference type="Pfam" id="PF15910">
    <property type="entry name" value="V-set_2"/>
    <property type="match status" value="1"/>
</dbReference>
<evidence type="ECO:0000256" key="1">
    <source>
        <dbReference type="ARBA" id="ARBA00004251"/>
    </source>
</evidence>
<dbReference type="SMART" id="SM00406">
    <property type="entry name" value="IGv"/>
    <property type="match status" value="1"/>
</dbReference>
<keyword evidence="9" id="KW-1015">Disulfide bond</keyword>
<comment type="subunit">
    <text evidence="14">Homodimer; disulfide-linked. Interacts with DUSP14. Binds to CD80/B7-1 and CD86/B7-2/B70. Interacts with GRB2. Interacts with PIK3R1. Interacts with PRKCQ.</text>
</comment>
<evidence type="ECO:0000256" key="14">
    <source>
        <dbReference type="ARBA" id="ARBA00046457"/>
    </source>
</evidence>
<dbReference type="InterPro" id="IPR036179">
    <property type="entry name" value="Ig-like_dom_sf"/>
</dbReference>
<dbReference type="GeneTree" id="ENSGT00530000063873"/>
<protein>
    <recommendedName>
        <fullName evidence="2">T-cell-specific surface glycoprotein CD28</fullName>
    </recommendedName>
</protein>
<evidence type="ECO:0000313" key="18">
    <source>
        <dbReference type="Ensembl" id="ENSCJAP00000089843.1"/>
    </source>
</evidence>
<evidence type="ECO:0000256" key="12">
    <source>
        <dbReference type="ARBA" id="ARBA00023319"/>
    </source>
</evidence>
<dbReference type="AlphaFoldDB" id="A0A8I3WLA5"/>
<evidence type="ECO:0000256" key="7">
    <source>
        <dbReference type="ARBA" id="ARBA00022989"/>
    </source>
</evidence>
<keyword evidence="5 15" id="KW-0812">Transmembrane</keyword>
<evidence type="ECO:0000313" key="19">
    <source>
        <dbReference type="Proteomes" id="UP000008225"/>
    </source>
</evidence>
<evidence type="ECO:0000256" key="11">
    <source>
        <dbReference type="ARBA" id="ARBA00023180"/>
    </source>
</evidence>
<evidence type="ECO:0000256" key="2">
    <source>
        <dbReference type="ARBA" id="ARBA00015051"/>
    </source>
</evidence>
<keyword evidence="6 16" id="KW-0732">Signal</keyword>
<keyword evidence="12" id="KW-0393">Immunoglobulin domain</keyword>
<evidence type="ECO:0000256" key="13">
    <source>
        <dbReference type="ARBA" id="ARBA00045671"/>
    </source>
</evidence>
<dbReference type="GO" id="GO:0050852">
    <property type="term" value="P:T cell receptor signaling pathway"/>
    <property type="evidence" value="ECO:0007669"/>
    <property type="project" value="TreeGrafter"/>
</dbReference>
<dbReference type="PANTHER" id="PTHR11494">
    <property type="entry name" value="CYTOTOXIC T-LYMPHOCYTE PROTEIN"/>
    <property type="match status" value="1"/>
</dbReference>
<evidence type="ECO:0000256" key="3">
    <source>
        <dbReference type="ARBA" id="ARBA00022475"/>
    </source>
</evidence>
<evidence type="ECO:0000256" key="8">
    <source>
        <dbReference type="ARBA" id="ARBA00023136"/>
    </source>
</evidence>
<sequence length="215" mass="23859">MLRLLLVLNLFPSIQATGIKILVKQSPMLEAYDNTVNLTCKYSCNLFSRQFQASLHKGVDSAVEVCAVHGNYSQLLQVHSATGFNCDGKLGNESVTFYLQNLYVNQTDIYFCKIEIMYPPPYLDSEKSNGTIIHVKGKHLCPGPSFSGPSQPFWALAVVGGVLASYSLLVTVALSVFWTASNPSNKDVLRNSCRIFQRWNGPTREGRRSSSLKRS</sequence>
<proteinExistence type="predicted"/>
<dbReference type="InterPro" id="IPR040216">
    <property type="entry name" value="CTLA4/CD28"/>
</dbReference>
<dbReference type="InterPro" id="IPR013783">
    <property type="entry name" value="Ig-like_fold"/>
</dbReference>
<keyword evidence="8 15" id="KW-0472">Membrane</keyword>
<reference evidence="18 19" key="1">
    <citation type="submission" date="2009-03" db="EMBL/GenBank/DDBJ databases">
        <authorList>
            <person name="Warren W."/>
            <person name="Ye L."/>
            <person name="Minx P."/>
            <person name="Worley K."/>
            <person name="Gibbs R."/>
            <person name="Wilson R.K."/>
        </authorList>
    </citation>
    <scope>NUCLEOTIDE SEQUENCE [LARGE SCALE GENOMIC DNA]</scope>
</reference>
<dbReference type="GO" id="GO:0042110">
    <property type="term" value="P:T cell activation"/>
    <property type="evidence" value="ECO:0007669"/>
    <property type="project" value="TreeGrafter"/>
</dbReference>
<evidence type="ECO:0000256" key="9">
    <source>
        <dbReference type="ARBA" id="ARBA00023157"/>
    </source>
</evidence>
<keyword evidence="7 15" id="KW-1133">Transmembrane helix</keyword>
<feature type="transmembrane region" description="Helical" evidence="15">
    <location>
        <begin position="153"/>
        <end position="180"/>
    </location>
</feature>
<keyword evidence="4" id="KW-0597">Phosphoprotein</keyword>
<comment type="subcellular location">
    <subcellularLocation>
        <location evidence="1">Cell membrane</location>
        <topology evidence="1">Single-pass type I membrane protein</topology>
    </subcellularLocation>
</comment>
<name>A0A8I3WLA5_CALJA</name>
<comment type="function">
    <text evidence="13">Receptor that plays a role in T-cell activation, proliferation, survival and the maintenance of immune homeostasis. Functions not only as an amplifier of TCR signals but delivers unique signals that control intracellular biochemical events that alter the gene expression program of T-cells. Stimulation upon engagement of its cognate ligands CD80 or CD86 increases proliferation and expression of various cytokines in particular IL2 production in both CD4(+) and CD8(+) T-cell subsets. Mechanistically, ligation induces recruitment of protein kinase C-theta/PRKCQ and GRB2 leading to NF-kappa-B activation via both PI3K/Akt-dependent and -independent pathways. In conjunction with TCR/CD3 ligation and CD40L costimulation, enhances the production of IL4 and IL10 in T-cells.</text>
</comment>
<evidence type="ECO:0000256" key="4">
    <source>
        <dbReference type="ARBA" id="ARBA00022553"/>
    </source>
</evidence>
<reference evidence="18" key="2">
    <citation type="submission" date="2025-08" db="UniProtKB">
        <authorList>
            <consortium name="Ensembl"/>
        </authorList>
    </citation>
    <scope>IDENTIFICATION</scope>
</reference>
<feature type="domain" description="Immunoglobulin V-set" evidence="17">
    <location>
        <begin position="35"/>
        <end position="114"/>
    </location>
</feature>
<dbReference type="Ensembl" id="ENSCJAT00000130509.1">
    <property type="protein sequence ID" value="ENSCJAP00000089843.1"/>
    <property type="gene ID" value="ENSCJAG00000042321.3"/>
</dbReference>
<evidence type="ECO:0000256" key="16">
    <source>
        <dbReference type="SAM" id="SignalP"/>
    </source>
</evidence>
<evidence type="ECO:0000256" key="15">
    <source>
        <dbReference type="SAM" id="Phobius"/>
    </source>
</evidence>
<feature type="signal peptide" evidence="16">
    <location>
        <begin position="1"/>
        <end position="16"/>
    </location>
</feature>
<dbReference type="GO" id="GO:0031295">
    <property type="term" value="P:T cell costimulation"/>
    <property type="evidence" value="ECO:0007669"/>
    <property type="project" value="TreeGrafter"/>
</dbReference>
<keyword evidence="3" id="KW-1003">Cell membrane</keyword>
<feature type="chain" id="PRO_5035280668" description="T-cell-specific surface glycoprotein CD28" evidence="16">
    <location>
        <begin position="17"/>
        <end position="215"/>
    </location>
</feature>
<evidence type="ECO:0000256" key="6">
    <source>
        <dbReference type="ARBA" id="ARBA00022729"/>
    </source>
</evidence>
<dbReference type="PANTHER" id="PTHR11494:SF7">
    <property type="entry name" value="T-CELL-SPECIFIC SURFACE GLYCOPROTEIN CD28"/>
    <property type="match status" value="1"/>
</dbReference>
<dbReference type="FunFam" id="2.60.40.10:FF:000716">
    <property type="entry name" value="T-cell-specific surface glycoprotein CD28"/>
    <property type="match status" value="1"/>
</dbReference>
<dbReference type="InterPro" id="IPR013106">
    <property type="entry name" value="Ig_V-set"/>
</dbReference>
<dbReference type="GO" id="GO:0042102">
    <property type="term" value="P:positive regulation of T cell proliferation"/>
    <property type="evidence" value="ECO:0007669"/>
    <property type="project" value="TreeGrafter"/>
</dbReference>
<gene>
    <name evidence="18" type="primary">CD28</name>
</gene>
<dbReference type="Gene3D" id="2.60.40.10">
    <property type="entry name" value="Immunoglobulins"/>
    <property type="match status" value="1"/>
</dbReference>
<organism evidence="18 19">
    <name type="scientific">Callithrix jacchus</name>
    <name type="common">White-tufted-ear marmoset</name>
    <name type="synonym">Simia Jacchus</name>
    <dbReference type="NCBI Taxonomy" id="9483"/>
    <lineage>
        <taxon>Eukaryota</taxon>
        <taxon>Metazoa</taxon>
        <taxon>Chordata</taxon>
        <taxon>Craniata</taxon>
        <taxon>Vertebrata</taxon>
        <taxon>Euteleostomi</taxon>
        <taxon>Mammalia</taxon>
        <taxon>Eutheria</taxon>
        <taxon>Euarchontoglires</taxon>
        <taxon>Primates</taxon>
        <taxon>Haplorrhini</taxon>
        <taxon>Platyrrhini</taxon>
        <taxon>Cebidae</taxon>
        <taxon>Callitrichinae</taxon>
        <taxon>Callithrix</taxon>
        <taxon>Callithrix</taxon>
    </lineage>
</organism>
<evidence type="ECO:0000256" key="10">
    <source>
        <dbReference type="ARBA" id="ARBA00023170"/>
    </source>
</evidence>
<reference evidence="18" key="3">
    <citation type="submission" date="2025-09" db="UniProtKB">
        <authorList>
            <consortium name="Ensembl"/>
        </authorList>
    </citation>
    <scope>IDENTIFICATION</scope>
</reference>
<dbReference type="SUPFAM" id="SSF48726">
    <property type="entry name" value="Immunoglobulin"/>
    <property type="match status" value="1"/>
</dbReference>
<dbReference type="Proteomes" id="UP000008225">
    <property type="component" value="Chromosome 6"/>
</dbReference>
<accession>A0A8I3WLA5</accession>
<evidence type="ECO:0000259" key="17">
    <source>
        <dbReference type="SMART" id="SM00406"/>
    </source>
</evidence>
<keyword evidence="11" id="KW-0325">Glycoprotein</keyword>
<keyword evidence="10" id="KW-0675">Receptor</keyword>